<dbReference type="EMBL" id="AOJO01000035">
    <property type="protein sequence ID" value="ELZ56761.1"/>
    <property type="molecule type" value="Genomic_DNA"/>
</dbReference>
<dbReference type="Proteomes" id="UP000011689">
    <property type="component" value="Unassembled WGS sequence"/>
</dbReference>
<proteinExistence type="predicted"/>
<dbReference type="PATRIC" id="fig|1227481.4.peg.1550"/>
<name>M0F9P6_9EURY</name>
<evidence type="ECO:0000313" key="3">
    <source>
        <dbReference type="Proteomes" id="UP000011689"/>
    </source>
</evidence>
<accession>M0F9P6</accession>
<evidence type="ECO:0000313" key="2">
    <source>
        <dbReference type="EMBL" id="ELZ56761.1"/>
    </source>
</evidence>
<protein>
    <submittedName>
        <fullName evidence="2">Uncharacterized protein</fullName>
    </submittedName>
</protein>
<dbReference type="GeneID" id="72714023"/>
<organism evidence="2 3">
    <name type="scientific">Halorubrum hochstenium ATCC 700873</name>
    <dbReference type="NCBI Taxonomy" id="1227481"/>
    <lineage>
        <taxon>Archaea</taxon>
        <taxon>Methanobacteriati</taxon>
        <taxon>Methanobacteriota</taxon>
        <taxon>Stenosarchaea group</taxon>
        <taxon>Halobacteria</taxon>
        <taxon>Halobacteriales</taxon>
        <taxon>Haloferacaceae</taxon>
        <taxon>Halorubrum</taxon>
    </lineage>
</organism>
<evidence type="ECO:0000256" key="1">
    <source>
        <dbReference type="SAM" id="MobiDB-lite"/>
    </source>
</evidence>
<dbReference type="RefSeq" id="WP_008583730.1">
    <property type="nucleotide sequence ID" value="NZ_AOJO01000035.1"/>
</dbReference>
<dbReference type="AlphaFoldDB" id="M0F9P6"/>
<sequence length="268" mass="30273">MEVTMSSADEESSVPDSVRPSLVKLTDDLATERNRLLTGFESRREVLEWAQRLTVRTMGRLPTQWYTDLAEQFRGVSESDHERVLLSVLLTEKRRSRDLHPDAVEGVRGRMAGVIMRQAHHRAFRYLRVDANEYTDTEESAHDPAKQRYIAMRPALDELDEKQCATLSQLLEGFRTRQSIIRWGDDLDLATHGQVSEEFLTRCFSEDSTVENLLCADHTAAERGRELFAAAYLLPAFHAGVRDLTGFSGESADEEGQGGLSRDDVPMG</sequence>
<dbReference type="STRING" id="1227481.C467_07807"/>
<feature type="region of interest" description="Disordered" evidence="1">
    <location>
        <begin position="248"/>
        <end position="268"/>
    </location>
</feature>
<keyword evidence="3" id="KW-1185">Reference proteome</keyword>
<comment type="caution">
    <text evidence="2">The sequence shown here is derived from an EMBL/GenBank/DDBJ whole genome shotgun (WGS) entry which is preliminary data.</text>
</comment>
<gene>
    <name evidence="2" type="ORF">C467_07807</name>
</gene>
<dbReference type="OrthoDB" id="324561at2157"/>
<reference evidence="2 3" key="1">
    <citation type="journal article" date="2014" name="PLoS Genet.">
        <title>Phylogenetically driven sequencing of extremely halophilic archaea reveals strategies for static and dynamic osmo-response.</title>
        <authorList>
            <person name="Becker E.A."/>
            <person name="Seitzer P.M."/>
            <person name="Tritt A."/>
            <person name="Larsen D."/>
            <person name="Krusor M."/>
            <person name="Yao A.I."/>
            <person name="Wu D."/>
            <person name="Madern D."/>
            <person name="Eisen J.A."/>
            <person name="Darling A.E."/>
            <person name="Facciotti M.T."/>
        </authorList>
    </citation>
    <scope>NUCLEOTIDE SEQUENCE [LARGE SCALE GENOMIC DNA]</scope>
    <source>
        <strain evidence="2 3">ATCC 700873</strain>
    </source>
</reference>